<dbReference type="SUPFAM" id="SSF56436">
    <property type="entry name" value="C-type lectin-like"/>
    <property type="match status" value="1"/>
</dbReference>
<dbReference type="AlphaFoldDB" id="A0A0N4U8Q7"/>
<reference evidence="4" key="1">
    <citation type="submission" date="2017-02" db="UniProtKB">
        <authorList>
            <consortium name="WormBaseParasite"/>
        </authorList>
    </citation>
    <scope>IDENTIFICATION</scope>
</reference>
<evidence type="ECO:0000313" key="4">
    <source>
        <dbReference type="WBParaSite" id="DME_0000344301-mRNA-1"/>
    </source>
</evidence>
<evidence type="ECO:0000313" key="3">
    <source>
        <dbReference type="Proteomes" id="UP000274756"/>
    </source>
</evidence>
<dbReference type="Proteomes" id="UP000274756">
    <property type="component" value="Unassembled WGS sequence"/>
</dbReference>
<proteinExistence type="predicted"/>
<keyword evidence="3" id="KW-1185">Reference proteome</keyword>
<dbReference type="OrthoDB" id="5877987at2759"/>
<organism evidence="2 4">
    <name type="scientific">Dracunculus medinensis</name>
    <name type="common">Guinea worm</name>
    <dbReference type="NCBI Taxonomy" id="318479"/>
    <lineage>
        <taxon>Eukaryota</taxon>
        <taxon>Metazoa</taxon>
        <taxon>Ecdysozoa</taxon>
        <taxon>Nematoda</taxon>
        <taxon>Chromadorea</taxon>
        <taxon>Rhabditida</taxon>
        <taxon>Spirurina</taxon>
        <taxon>Dracunculoidea</taxon>
        <taxon>Dracunculidae</taxon>
        <taxon>Dracunculus</taxon>
    </lineage>
</organism>
<dbReference type="InterPro" id="IPR016186">
    <property type="entry name" value="C-type_lectin-like/link_sf"/>
</dbReference>
<accession>A0A0N4U8Q7</accession>
<dbReference type="Gene3D" id="3.10.100.10">
    <property type="entry name" value="Mannose-Binding Protein A, subunit A"/>
    <property type="match status" value="1"/>
</dbReference>
<dbReference type="CDD" id="cd00037">
    <property type="entry name" value="CLECT"/>
    <property type="match status" value="1"/>
</dbReference>
<dbReference type="EMBL" id="UYYG01000002">
    <property type="protein sequence ID" value="VDN50336.1"/>
    <property type="molecule type" value="Genomic_DNA"/>
</dbReference>
<reference evidence="1 3" key="2">
    <citation type="submission" date="2018-11" db="EMBL/GenBank/DDBJ databases">
        <authorList>
            <consortium name="Pathogen Informatics"/>
        </authorList>
    </citation>
    <scope>NUCLEOTIDE SEQUENCE [LARGE SCALE GENOMIC DNA]</scope>
</reference>
<protein>
    <submittedName>
        <fullName evidence="4">SET domain-containing protein</fullName>
    </submittedName>
</protein>
<evidence type="ECO:0000313" key="2">
    <source>
        <dbReference type="Proteomes" id="UP000038040"/>
    </source>
</evidence>
<gene>
    <name evidence="1" type="ORF">DME_LOCUS309</name>
</gene>
<dbReference type="STRING" id="318479.A0A0N4U8Q7"/>
<name>A0A0N4U8Q7_DRAME</name>
<evidence type="ECO:0000313" key="1">
    <source>
        <dbReference type="EMBL" id="VDN50336.1"/>
    </source>
</evidence>
<dbReference type="WBParaSite" id="DME_0000344301-mRNA-1">
    <property type="protein sequence ID" value="DME_0000344301-mRNA-1"/>
    <property type="gene ID" value="DME_0000344301"/>
</dbReference>
<sequence>MVHLDDRIECEPKRDDRMEIPDFIRMFLNHRLITLSRDYFVMTPLYFYFLVSLVEFGECQQARQLARESSIVGLSRQLVAPGPEASKSPKVAVGPTLPIRSAGSELQRSIRPRVRTRIISRKLLRGKKSKRVRPFLSSQLNGSTGHLLDKLPFSLDRGVFSGKLPNIEPIRAESSIIASTSSTSPTVSGTNIQHLQLQMERRLSQKLSNGISIARPPVVNTDKSDKQDVIQNLPLTRNDEIPSQIDQTNSPSFLNSSAEITLSSFDNKPSNIPHDTTVFIDAHHVQLSSDAILATKEAKKEISSSLTVEALNNQAPNSLQQELQENTLFDDADSEILRKKVPSKKKHNIASNPPGFLPPSDSIINDLNKADDFMAVANVLQLKRRFKASMLEEKCLAYPSLTEYYNGKCYIVELKNKKTSAEAKNDRSICNHLDGYRANLAEIDVQTSDHLKSIGVINKRQPVFARNYHSEDIEPNEKYAYICQYADEFSCKSGYELSGLHCYKVYNNKETWKNAAKDCSKRSESLAVVHDDDTAQFIGSYVTESASPYIASYAFLHTRINNAAGEGVFGYMDIDKEIERKSYACQHIALHSFGQVVVPDSNLWLPKN</sequence>
<dbReference type="Proteomes" id="UP000038040">
    <property type="component" value="Unplaced"/>
</dbReference>
<dbReference type="InterPro" id="IPR016187">
    <property type="entry name" value="CTDL_fold"/>
</dbReference>